<dbReference type="EMBL" id="BSXT01001242">
    <property type="protein sequence ID" value="GMF40390.1"/>
    <property type="molecule type" value="Genomic_DNA"/>
</dbReference>
<evidence type="ECO:0000313" key="1">
    <source>
        <dbReference type="EMBL" id="GMF40390.1"/>
    </source>
</evidence>
<evidence type="ECO:0000313" key="2">
    <source>
        <dbReference type="Proteomes" id="UP001165121"/>
    </source>
</evidence>
<dbReference type="AlphaFoldDB" id="A0A9W7CU21"/>
<dbReference type="Proteomes" id="UP001165121">
    <property type="component" value="Unassembled WGS sequence"/>
</dbReference>
<protein>
    <submittedName>
        <fullName evidence="1">Unnamed protein product</fullName>
    </submittedName>
</protein>
<accession>A0A9W7CU21</accession>
<name>A0A9W7CU21_9STRA</name>
<comment type="caution">
    <text evidence="1">The sequence shown here is derived from an EMBL/GenBank/DDBJ whole genome shotgun (WGS) entry which is preliminary data.</text>
</comment>
<gene>
    <name evidence="1" type="ORF">Pfra01_001239000</name>
</gene>
<sequence length="105" mass="11812">MIEIAHLEAGDAYASPKPYSNQDESGRSILKTSLNAKAHRRTQKNVAKNREKIALPNINREFVFPPKAQVVEEALGQQGHVNVRDSSSVELPRCFKSNWVVELRT</sequence>
<organism evidence="1 2">
    <name type="scientific">Phytophthora fragariaefolia</name>
    <dbReference type="NCBI Taxonomy" id="1490495"/>
    <lineage>
        <taxon>Eukaryota</taxon>
        <taxon>Sar</taxon>
        <taxon>Stramenopiles</taxon>
        <taxon>Oomycota</taxon>
        <taxon>Peronosporomycetes</taxon>
        <taxon>Peronosporales</taxon>
        <taxon>Peronosporaceae</taxon>
        <taxon>Phytophthora</taxon>
    </lineage>
</organism>
<proteinExistence type="predicted"/>
<keyword evidence="2" id="KW-1185">Reference proteome</keyword>
<reference evidence="1" key="1">
    <citation type="submission" date="2023-04" db="EMBL/GenBank/DDBJ databases">
        <title>Phytophthora fragariaefolia NBRC 109709.</title>
        <authorList>
            <person name="Ichikawa N."/>
            <person name="Sato H."/>
            <person name="Tonouchi N."/>
        </authorList>
    </citation>
    <scope>NUCLEOTIDE SEQUENCE</scope>
    <source>
        <strain evidence="1">NBRC 109709</strain>
    </source>
</reference>